<dbReference type="PANTHER" id="PTHR16515:SF49">
    <property type="entry name" value="GASTRULA ZINC FINGER PROTEIN XLCGF49.1-LIKE-RELATED"/>
    <property type="match status" value="1"/>
</dbReference>
<keyword evidence="2" id="KW-0479">Metal-binding</keyword>
<dbReference type="SUPFAM" id="SSF57667">
    <property type="entry name" value="beta-beta-alpha zinc fingers"/>
    <property type="match status" value="2"/>
</dbReference>
<comment type="subcellular location">
    <subcellularLocation>
        <location evidence="1">Nucleus</location>
    </subcellularLocation>
</comment>
<dbReference type="GO" id="GO:0005634">
    <property type="term" value="C:nucleus"/>
    <property type="evidence" value="ECO:0007669"/>
    <property type="project" value="UniProtKB-SubCell"/>
</dbReference>
<accession>A0AAV2R570</accession>
<protein>
    <recommendedName>
        <fullName evidence="8">C2H2-type domain-containing protein</fullName>
    </recommendedName>
</protein>
<keyword evidence="6" id="KW-0539">Nucleus</keyword>
<dbReference type="InterPro" id="IPR013087">
    <property type="entry name" value="Znf_C2H2_type"/>
</dbReference>
<evidence type="ECO:0000259" key="8">
    <source>
        <dbReference type="PROSITE" id="PS50157"/>
    </source>
</evidence>
<dbReference type="InterPro" id="IPR036236">
    <property type="entry name" value="Znf_C2H2_sf"/>
</dbReference>
<feature type="domain" description="C2H2-type" evidence="8">
    <location>
        <begin position="79"/>
        <end position="106"/>
    </location>
</feature>
<dbReference type="PROSITE" id="PS50157">
    <property type="entry name" value="ZINC_FINGER_C2H2_2"/>
    <property type="match status" value="4"/>
</dbReference>
<feature type="domain" description="C2H2-type" evidence="8">
    <location>
        <begin position="1"/>
        <end position="22"/>
    </location>
</feature>
<feature type="non-terminal residue" evidence="9">
    <location>
        <position position="174"/>
    </location>
</feature>
<dbReference type="GO" id="GO:0008270">
    <property type="term" value="F:zinc ion binding"/>
    <property type="evidence" value="ECO:0007669"/>
    <property type="project" value="UniProtKB-KW"/>
</dbReference>
<evidence type="ECO:0000313" key="9">
    <source>
        <dbReference type="EMBL" id="CAL4112305.1"/>
    </source>
</evidence>
<evidence type="ECO:0000256" key="5">
    <source>
        <dbReference type="ARBA" id="ARBA00022833"/>
    </source>
</evidence>
<keyword evidence="3" id="KW-0677">Repeat</keyword>
<evidence type="ECO:0000256" key="1">
    <source>
        <dbReference type="ARBA" id="ARBA00004123"/>
    </source>
</evidence>
<proteinExistence type="predicted"/>
<comment type="caution">
    <text evidence="9">The sequence shown here is derived from an EMBL/GenBank/DDBJ whole genome shotgun (WGS) entry which is preliminary data.</text>
</comment>
<keyword evidence="5" id="KW-0862">Zinc</keyword>
<dbReference type="SMART" id="SM00355">
    <property type="entry name" value="ZnF_C2H2"/>
    <property type="match status" value="2"/>
</dbReference>
<sequence>DKSFSHYIILRDHLRTHKGETPYQCSQCKMTFSRKIDLESHLITHTGKKQYQSSQCDKDFLQYDHIKSNTRTHTGKQPLQCSQRGKDFLYNIQLIRHMRVHIQENTEKLDANVEATHSEKQVLNFDDVGIIHSPKQEEFDDDVKIKVEDILDNTYLVNQKEFYKDVEVKLEYAY</sequence>
<dbReference type="InterPro" id="IPR050331">
    <property type="entry name" value="Zinc_finger"/>
</dbReference>
<dbReference type="AlphaFoldDB" id="A0AAV2R570"/>
<dbReference type="Pfam" id="PF00096">
    <property type="entry name" value="zf-C2H2"/>
    <property type="match status" value="1"/>
</dbReference>
<evidence type="ECO:0000256" key="3">
    <source>
        <dbReference type="ARBA" id="ARBA00022737"/>
    </source>
</evidence>
<dbReference type="Gene3D" id="3.30.160.60">
    <property type="entry name" value="Classic Zinc Finger"/>
    <property type="match status" value="3"/>
</dbReference>
<feature type="non-terminal residue" evidence="9">
    <location>
        <position position="1"/>
    </location>
</feature>
<dbReference type="PANTHER" id="PTHR16515">
    <property type="entry name" value="PR DOMAIN ZINC FINGER PROTEIN"/>
    <property type="match status" value="1"/>
</dbReference>
<gene>
    <name evidence="9" type="ORF">MNOR_LOCUS19856</name>
</gene>
<dbReference type="FunFam" id="3.30.160.60:FF:002343">
    <property type="entry name" value="Zinc finger protein 33A"/>
    <property type="match status" value="1"/>
</dbReference>
<evidence type="ECO:0000313" key="10">
    <source>
        <dbReference type="Proteomes" id="UP001497623"/>
    </source>
</evidence>
<evidence type="ECO:0000256" key="7">
    <source>
        <dbReference type="PROSITE-ProRule" id="PRU00042"/>
    </source>
</evidence>
<dbReference type="PROSITE" id="PS00028">
    <property type="entry name" value="ZINC_FINGER_C2H2_1"/>
    <property type="match status" value="1"/>
</dbReference>
<reference evidence="9 10" key="1">
    <citation type="submission" date="2024-05" db="EMBL/GenBank/DDBJ databases">
        <authorList>
            <person name="Wallberg A."/>
        </authorList>
    </citation>
    <scope>NUCLEOTIDE SEQUENCE [LARGE SCALE GENOMIC DNA]</scope>
</reference>
<keyword evidence="4 7" id="KW-0863">Zinc-finger</keyword>
<organism evidence="9 10">
    <name type="scientific">Meganyctiphanes norvegica</name>
    <name type="common">Northern krill</name>
    <name type="synonym">Thysanopoda norvegica</name>
    <dbReference type="NCBI Taxonomy" id="48144"/>
    <lineage>
        <taxon>Eukaryota</taxon>
        <taxon>Metazoa</taxon>
        <taxon>Ecdysozoa</taxon>
        <taxon>Arthropoda</taxon>
        <taxon>Crustacea</taxon>
        <taxon>Multicrustacea</taxon>
        <taxon>Malacostraca</taxon>
        <taxon>Eumalacostraca</taxon>
        <taxon>Eucarida</taxon>
        <taxon>Euphausiacea</taxon>
        <taxon>Euphausiidae</taxon>
        <taxon>Meganyctiphanes</taxon>
    </lineage>
</organism>
<feature type="domain" description="C2H2-type" evidence="8">
    <location>
        <begin position="51"/>
        <end position="78"/>
    </location>
</feature>
<keyword evidence="10" id="KW-1185">Reference proteome</keyword>
<evidence type="ECO:0000256" key="2">
    <source>
        <dbReference type="ARBA" id="ARBA00022723"/>
    </source>
</evidence>
<evidence type="ECO:0000256" key="6">
    <source>
        <dbReference type="ARBA" id="ARBA00023242"/>
    </source>
</evidence>
<dbReference type="Proteomes" id="UP001497623">
    <property type="component" value="Unassembled WGS sequence"/>
</dbReference>
<dbReference type="GO" id="GO:0006355">
    <property type="term" value="P:regulation of DNA-templated transcription"/>
    <property type="evidence" value="ECO:0007669"/>
    <property type="project" value="UniProtKB-ARBA"/>
</dbReference>
<feature type="domain" description="C2H2-type" evidence="8">
    <location>
        <begin position="23"/>
        <end position="50"/>
    </location>
</feature>
<dbReference type="EMBL" id="CAXKWB010014976">
    <property type="protein sequence ID" value="CAL4112305.1"/>
    <property type="molecule type" value="Genomic_DNA"/>
</dbReference>
<evidence type="ECO:0000256" key="4">
    <source>
        <dbReference type="ARBA" id="ARBA00022771"/>
    </source>
</evidence>
<name>A0AAV2R570_MEGNR</name>